<dbReference type="Pfam" id="PF08308">
    <property type="entry name" value="PEGA"/>
    <property type="match status" value="1"/>
</dbReference>
<keyword evidence="4" id="KW-1185">Reference proteome</keyword>
<gene>
    <name evidence="3" type="ORF">JFL75_19915</name>
</gene>
<reference evidence="3" key="1">
    <citation type="submission" date="2021-01" db="EMBL/GenBank/DDBJ databases">
        <title>Description of Breznakiella homolactica.</title>
        <authorList>
            <person name="Song Y."/>
            <person name="Brune A."/>
        </authorList>
    </citation>
    <scope>NUCLEOTIDE SEQUENCE</scope>
    <source>
        <strain evidence="3">RmG30</strain>
    </source>
</reference>
<feature type="chain" id="PRO_5030726626" evidence="1">
    <location>
        <begin position="20"/>
        <end position="119"/>
    </location>
</feature>
<organism evidence="3 4">
    <name type="scientific">Breznakiella homolactica</name>
    <dbReference type="NCBI Taxonomy" id="2798577"/>
    <lineage>
        <taxon>Bacteria</taxon>
        <taxon>Pseudomonadati</taxon>
        <taxon>Spirochaetota</taxon>
        <taxon>Spirochaetia</taxon>
        <taxon>Spirochaetales</taxon>
        <taxon>Breznakiellaceae</taxon>
        <taxon>Breznakiella</taxon>
    </lineage>
</organism>
<protein>
    <submittedName>
        <fullName evidence="3">PEGA domain-containing protein</fullName>
    </submittedName>
</protein>
<evidence type="ECO:0000256" key="1">
    <source>
        <dbReference type="SAM" id="SignalP"/>
    </source>
</evidence>
<dbReference type="InterPro" id="IPR013229">
    <property type="entry name" value="PEGA"/>
</dbReference>
<proteinExistence type="predicted"/>
<dbReference type="AlphaFoldDB" id="A0A7T8BA51"/>
<name>A0A7T8BA51_9SPIR</name>
<dbReference type="Proteomes" id="UP000595917">
    <property type="component" value="Chromosome"/>
</dbReference>
<accession>A0A7T8BA51</accession>
<dbReference type="KEGG" id="bhc:JFL75_19915"/>
<dbReference type="RefSeq" id="WP_215626472.1">
    <property type="nucleotide sequence ID" value="NZ_CP067089.2"/>
</dbReference>
<evidence type="ECO:0000313" key="4">
    <source>
        <dbReference type="Proteomes" id="UP000595917"/>
    </source>
</evidence>
<keyword evidence="1" id="KW-0732">Signal</keyword>
<evidence type="ECO:0000313" key="3">
    <source>
        <dbReference type="EMBL" id="QQO09167.1"/>
    </source>
</evidence>
<feature type="domain" description="PEGA" evidence="2">
    <location>
        <begin position="25"/>
        <end position="81"/>
    </location>
</feature>
<sequence>MSSKLGKVFFLFMGVLCIAGCSTSTKVTIDSSPQGAQVILDGKVIGDTPIYDYKISNRLGRVYSVVLQKEGHQTLHTKLKTETKAASVVGAVLLLVPVIWVEGPQENQYFLLPEEKSTE</sequence>
<evidence type="ECO:0000259" key="2">
    <source>
        <dbReference type="Pfam" id="PF08308"/>
    </source>
</evidence>
<feature type="signal peptide" evidence="1">
    <location>
        <begin position="1"/>
        <end position="19"/>
    </location>
</feature>
<dbReference type="EMBL" id="CP067089">
    <property type="protein sequence ID" value="QQO09167.1"/>
    <property type="molecule type" value="Genomic_DNA"/>
</dbReference>